<comment type="similarity">
    <text evidence="2">Belongs to the methyl-accepting chemotaxis (MCP) protein family.</text>
</comment>
<feature type="region of interest" description="Disordered" evidence="4">
    <location>
        <begin position="131"/>
        <end position="177"/>
    </location>
</feature>
<feature type="compositionally biased region" description="Basic and acidic residues" evidence="4">
    <location>
        <begin position="131"/>
        <end position="140"/>
    </location>
</feature>
<dbReference type="RefSeq" id="WP_377109873.1">
    <property type="nucleotide sequence ID" value="NZ_JBHSNA010000005.1"/>
</dbReference>
<dbReference type="Pfam" id="PF00015">
    <property type="entry name" value="MCPsignal"/>
    <property type="match status" value="1"/>
</dbReference>
<dbReference type="PROSITE" id="PS50111">
    <property type="entry name" value="CHEMOTAXIS_TRANSDUC_2"/>
    <property type="match status" value="1"/>
</dbReference>
<evidence type="ECO:0000313" key="6">
    <source>
        <dbReference type="EMBL" id="MFC5566491.1"/>
    </source>
</evidence>
<keyword evidence="3" id="KW-0807">Transducer</keyword>
<feature type="domain" description="Methyl-accepting transducer" evidence="5">
    <location>
        <begin position="1"/>
        <end position="123"/>
    </location>
</feature>
<reference evidence="7" key="1">
    <citation type="journal article" date="2019" name="Int. J. Syst. Evol. Microbiol.">
        <title>The Global Catalogue of Microorganisms (GCM) 10K type strain sequencing project: providing services to taxonomists for standard genome sequencing and annotation.</title>
        <authorList>
            <consortium name="The Broad Institute Genomics Platform"/>
            <consortium name="The Broad Institute Genome Sequencing Center for Infectious Disease"/>
            <person name="Wu L."/>
            <person name="Ma J."/>
        </authorList>
    </citation>
    <scope>NUCLEOTIDE SEQUENCE [LARGE SCALE GENOMIC DNA]</scope>
    <source>
        <strain evidence="7">KACC 11588</strain>
    </source>
</reference>
<dbReference type="InterPro" id="IPR004090">
    <property type="entry name" value="Chemotax_Me-accpt_rcpt"/>
</dbReference>
<proteinExistence type="inferred from homology"/>
<dbReference type="Gene3D" id="1.10.287.950">
    <property type="entry name" value="Methyl-accepting chemotaxis protein"/>
    <property type="match status" value="1"/>
</dbReference>
<gene>
    <name evidence="6" type="ORF">ACFPOC_08660</name>
</gene>
<evidence type="ECO:0000256" key="4">
    <source>
        <dbReference type="SAM" id="MobiDB-lite"/>
    </source>
</evidence>
<dbReference type="Proteomes" id="UP001596056">
    <property type="component" value="Unassembled WGS sequence"/>
</dbReference>
<keyword evidence="1" id="KW-0145">Chemotaxis</keyword>
<dbReference type="SUPFAM" id="SSF58104">
    <property type="entry name" value="Methyl-accepting chemotaxis protein (MCP) signaling domain"/>
    <property type="match status" value="1"/>
</dbReference>
<dbReference type="SMART" id="SM00283">
    <property type="entry name" value="MA"/>
    <property type="match status" value="1"/>
</dbReference>
<dbReference type="InterPro" id="IPR051310">
    <property type="entry name" value="MCP_chemotaxis"/>
</dbReference>
<keyword evidence="7" id="KW-1185">Reference proteome</keyword>
<sequence length="177" mass="18218">LNAGVEAARAGEAGRGFAVVATEVRALAQRSAEAARQIKDLISASATQVDQGVELVAETGGALRRIVAAVNEINELVGAIAAGAAEQSSGLAQVNVAVAQMDQITQQNAAMVEETTRAVNGLATRIGDMSERINRFHTGPDESSDTGDVPSARSGPSIRTAGQQRPNQSLAKGRRCA</sequence>
<evidence type="ECO:0000256" key="1">
    <source>
        <dbReference type="ARBA" id="ARBA00022500"/>
    </source>
</evidence>
<dbReference type="PANTHER" id="PTHR43531:SF11">
    <property type="entry name" value="METHYL-ACCEPTING CHEMOTAXIS PROTEIN 3"/>
    <property type="match status" value="1"/>
</dbReference>
<dbReference type="InterPro" id="IPR004089">
    <property type="entry name" value="MCPsignal_dom"/>
</dbReference>
<accession>A0ABW0SC53</accession>
<dbReference type="PRINTS" id="PR00260">
    <property type="entry name" value="CHEMTRNSDUCR"/>
</dbReference>
<dbReference type="EMBL" id="JBHSNA010000005">
    <property type="protein sequence ID" value="MFC5566491.1"/>
    <property type="molecule type" value="Genomic_DNA"/>
</dbReference>
<evidence type="ECO:0000256" key="2">
    <source>
        <dbReference type="ARBA" id="ARBA00029447"/>
    </source>
</evidence>
<dbReference type="PANTHER" id="PTHR43531">
    <property type="entry name" value="PROTEIN ICFG"/>
    <property type="match status" value="1"/>
</dbReference>
<protein>
    <submittedName>
        <fullName evidence="6">Methyl-accepting chemotaxis protein</fullName>
    </submittedName>
</protein>
<evidence type="ECO:0000259" key="5">
    <source>
        <dbReference type="PROSITE" id="PS50111"/>
    </source>
</evidence>
<feature type="compositionally biased region" description="Polar residues" evidence="4">
    <location>
        <begin position="160"/>
        <end position="170"/>
    </location>
</feature>
<name>A0ABW0SC53_9RHOB</name>
<evidence type="ECO:0000256" key="3">
    <source>
        <dbReference type="PROSITE-ProRule" id="PRU00284"/>
    </source>
</evidence>
<comment type="caution">
    <text evidence="6">The sequence shown here is derived from an EMBL/GenBank/DDBJ whole genome shotgun (WGS) entry which is preliminary data.</text>
</comment>
<evidence type="ECO:0000313" key="7">
    <source>
        <dbReference type="Proteomes" id="UP001596056"/>
    </source>
</evidence>
<organism evidence="6 7">
    <name type="scientific">Rubellimicrobium aerolatum</name>
    <dbReference type="NCBI Taxonomy" id="490979"/>
    <lineage>
        <taxon>Bacteria</taxon>
        <taxon>Pseudomonadati</taxon>
        <taxon>Pseudomonadota</taxon>
        <taxon>Alphaproteobacteria</taxon>
        <taxon>Rhodobacterales</taxon>
        <taxon>Roseobacteraceae</taxon>
        <taxon>Rubellimicrobium</taxon>
    </lineage>
</organism>
<feature type="non-terminal residue" evidence="6">
    <location>
        <position position="1"/>
    </location>
</feature>